<evidence type="ECO:0000313" key="2">
    <source>
        <dbReference type="EMBL" id="TEB25454.1"/>
    </source>
</evidence>
<dbReference type="OrthoDB" id="432234at2759"/>
<sequence length="282" mass="31983">MTAGALRRLAPSPNDPEKPDLVLHRGCDPVPEYNNPMLLPGMYPTLYPFGIGGFEDKSRPTPLGFENQAQCYLNLHDKSFRHHFSYLFVVLNMIQRRRAHLQTHFTVQTSRFRRVADMLTSLIAQTLSEVADIVEKEGNTKSLSSDQRTAFDLLRFVNTVAEKVPGSYAAKISARADVRNYFSYFGLPHLFFTFNPCAIHSPIFQVMYGDKTVDLSARFPNLVPAKERARRLAHDPVAAADYFQFSVNAVFEHLLGWNFKERKSSKQGGLLGKIRAFYGTTE</sequence>
<accession>A0A4Y7SV12</accession>
<reference evidence="2 3" key="1">
    <citation type="journal article" date="2019" name="Nat. Ecol. Evol.">
        <title>Megaphylogeny resolves global patterns of mushroom evolution.</title>
        <authorList>
            <person name="Varga T."/>
            <person name="Krizsan K."/>
            <person name="Foldi C."/>
            <person name="Dima B."/>
            <person name="Sanchez-Garcia M."/>
            <person name="Sanchez-Ramirez S."/>
            <person name="Szollosi G.J."/>
            <person name="Szarkandi J.G."/>
            <person name="Papp V."/>
            <person name="Albert L."/>
            <person name="Andreopoulos W."/>
            <person name="Angelini C."/>
            <person name="Antonin V."/>
            <person name="Barry K.W."/>
            <person name="Bougher N.L."/>
            <person name="Buchanan P."/>
            <person name="Buyck B."/>
            <person name="Bense V."/>
            <person name="Catcheside P."/>
            <person name="Chovatia M."/>
            <person name="Cooper J."/>
            <person name="Damon W."/>
            <person name="Desjardin D."/>
            <person name="Finy P."/>
            <person name="Geml J."/>
            <person name="Haridas S."/>
            <person name="Hughes K."/>
            <person name="Justo A."/>
            <person name="Karasinski D."/>
            <person name="Kautmanova I."/>
            <person name="Kiss B."/>
            <person name="Kocsube S."/>
            <person name="Kotiranta H."/>
            <person name="LaButti K.M."/>
            <person name="Lechner B.E."/>
            <person name="Liimatainen K."/>
            <person name="Lipzen A."/>
            <person name="Lukacs Z."/>
            <person name="Mihaltcheva S."/>
            <person name="Morgado L.N."/>
            <person name="Niskanen T."/>
            <person name="Noordeloos M.E."/>
            <person name="Ohm R.A."/>
            <person name="Ortiz-Santana B."/>
            <person name="Ovrebo C."/>
            <person name="Racz N."/>
            <person name="Riley R."/>
            <person name="Savchenko A."/>
            <person name="Shiryaev A."/>
            <person name="Soop K."/>
            <person name="Spirin V."/>
            <person name="Szebenyi C."/>
            <person name="Tomsovsky M."/>
            <person name="Tulloss R.E."/>
            <person name="Uehling J."/>
            <person name="Grigoriev I.V."/>
            <person name="Vagvolgyi C."/>
            <person name="Papp T."/>
            <person name="Martin F.M."/>
            <person name="Miettinen O."/>
            <person name="Hibbett D.S."/>
            <person name="Nagy L.G."/>
        </authorList>
    </citation>
    <scope>NUCLEOTIDE SEQUENCE [LARGE SCALE GENOMIC DNA]</scope>
    <source>
        <strain evidence="2 3">FP101781</strain>
    </source>
</reference>
<dbReference type="STRING" id="71717.A0A4Y7SV12"/>
<name>A0A4Y7SV12_COPMI</name>
<protein>
    <recommendedName>
        <fullName evidence="1">Helitron helicase-like domain-containing protein</fullName>
    </recommendedName>
</protein>
<dbReference type="AlphaFoldDB" id="A0A4Y7SV12"/>
<evidence type="ECO:0000313" key="3">
    <source>
        <dbReference type="Proteomes" id="UP000298030"/>
    </source>
</evidence>
<feature type="domain" description="Helitron helicase-like" evidence="1">
    <location>
        <begin position="74"/>
        <end position="282"/>
    </location>
</feature>
<dbReference type="Pfam" id="PF14214">
    <property type="entry name" value="Helitron_like_N"/>
    <property type="match status" value="1"/>
</dbReference>
<dbReference type="InterPro" id="IPR025476">
    <property type="entry name" value="Helitron_helicase-like"/>
</dbReference>
<evidence type="ECO:0000259" key="1">
    <source>
        <dbReference type="Pfam" id="PF14214"/>
    </source>
</evidence>
<feature type="non-terminal residue" evidence="2">
    <location>
        <position position="282"/>
    </location>
</feature>
<keyword evidence="3" id="KW-1185">Reference proteome</keyword>
<comment type="caution">
    <text evidence="2">The sequence shown here is derived from an EMBL/GenBank/DDBJ whole genome shotgun (WGS) entry which is preliminary data.</text>
</comment>
<dbReference type="Proteomes" id="UP000298030">
    <property type="component" value="Unassembled WGS sequence"/>
</dbReference>
<organism evidence="2 3">
    <name type="scientific">Coprinellus micaceus</name>
    <name type="common">Glistening ink-cap mushroom</name>
    <name type="synonym">Coprinus micaceus</name>
    <dbReference type="NCBI Taxonomy" id="71717"/>
    <lineage>
        <taxon>Eukaryota</taxon>
        <taxon>Fungi</taxon>
        <taxon>Dikarya</taxon>
        <taxon>Basidiomycota</taxon>
        <taxon>Agaricomycotina</taxon>
        <taxon>Agaricomycetes</taxon>
        <taxon>Agaricomycetidae</taxon>
        <taxon>Agaricales</taxon>
        <taxon>Agaricineae</taxon>
        <taxon>Psathyrellaceae</taxon>
        <taxon>Coprinellus</taxon>
    </lineage>
</organism>
<dbReference type="EMBL" id="QPFP01000056">
    <property type="protein sequence ID" value="TEB25454.1"/>
    <property type="molecule type" value="Genomic_DNA"/>
</dbReference>
<gene>
    <name evidence="2" type="ORF">FA13DRAFT_1637311</name>
</gene>
<proteinExistence type="predicted"/>